<evidence type="ECO:0000256" key="1">
    <source>
        <dbReference type="SAM" id="MobiDB-lite"/>
    </source>
</evidence>
<feature type="region of interest" description="Disordered" evidence="1">
    <location>
        <begin position="50"/>
        <end position="89"/>
    </location>
</feature>
<sequence>MIRESPEIHVATVQSCTKPKKIIDTITEGVARVTYVQEIRCHCGEEAYEPESSNLDATGTDHHDRSHHSSPKRKSLSPPLIIPLHCHES</sequence>
<dbReference type="AlphaFoldDB" id="A0A8S9GBF4"/>
<dbReference type="Proteomes" id="UP000712281">
    <property type="component" value="Unassembled WGS sequence"/>
</dbReference>
<name>A0A8S9GBF4_BRACR</name>
<accession>A0A8S9GBF4</accession>
<feature type="compositionally biased region" description="Basic residues" evidence="1">
    <location>
        <begin position="65"/>
        <end position="75"/>
    </location>
</feature>
<comment type="caution">
    <text evidence="2">The sequence shown here is derived from an EMBL/GenBank/DDBJ whole genome shotgun (WGS) entry which is preliminary data.</text>
</comment>
<reference evidence="2" key="1">
    <citation type="submission" date="2019-12" db="EMBL/GenBank/DDBJ databases">
        <title>Genome sequencing and annotation of Brassica cretica.</title>
        <authorList>
            <person name="Studholme D.J."/>
            <person name="Sarris P.F."/>
        </authorList>
    </citation>
    <scope>NUCLEOTIDE SEQUENCE</scope>
    <source>
        <strain evidence="2">PFS-001/15</strain>
        <tissue evidence="2">Leaf</tissue>
    </source>
</reference>
<evidence type="ECO:0000313" key="2">
    <source>
        <dbReference type="EMBL" id="KAF2543210.1"/>
    </source>
</evidence>
<evidence type="ECO:0000313" key="3">
    <source>
        <dbReference type="Proteomes" id="UP000712281"/>
    </source>
</evidence>
<protein>
    <submittedName>
        <fullName evidence="2">Uncharacterized protein</fullName>
    </submittedName>
</protein>
<dbReference type="EMBL" id="QGKW02002005">
    <property type="protein sequence ID" value="KAF2543210.1"/>
    <property type="molecule type" value="Genomic_DNA"/>
</dbReference>
<organism evidence="2 3">
    <name type="scientific">Brassica cretica</name>
    <name type="common">Mustard</name>
    <dbReference type="NCBI Taxonomy" id="69181"/>
    <lineage>
        <taxon>Eukaryota</taxon>
        <taxon>Viridiplantae</taxon>
        <taxon>Streptophyta</taxon>
        <taxon>Embryophyta</taxon>
        <taxon>Tracheophyta</taxon>
        <taxon>Spermatophyta</taxon>
        <taxon>Magnoliopsida</taxon>
        <taxon>eudicotyledons</taxon>
        <taxon>Gunneridae</taxon>
        <taxon>Pentapetalae</taxon>
        <taxon>rosids</taxon>
        <taxon>malvids</taxon>
        <taxon>Brassicales</taxon>
        <taxon>Brassicaceae</taxon>
        <taxon>Brassiceae</taxon>
        <taxon>Brassica</taxon>
    </lineage>
</organism>
<proteinExistence type="predicted"/>
<gene>
    <name evidence="2" type="ORF">F2Q68_00030454</name>
</gene>